<dbReference type="AlphaFoldDB" id="A0A9Q0Y8Q9"/>
<dbReference type="OrthoDB" id="6724123at2759"/>
<dbReference type="GO" id="GO:0003677">
    <property type="term" value="F:DNA binding"/>
    <property type="evidence" value="ECO:0007669"/>
    <property type="project" value="InterPro"/>
</dbReference>
<organism evidence="2 3">
    <name type="scientific">Holothuria leucospilota</name>
    <name type="common">Black long sea cucumber</name>
    <name type="synonym">Mertensiothuria leucospilota</name>
    <dbReference type="NCBI Taxonomy" id="206669"/>
    <lineage>
        <taxon>Eukaryota</taxon>
        <taxon>Metazoa</taxon>
        <taxon>Echinodermata</taxon>
        <taxon>Eleutherozoa</taxon>
        <taxon>Echinozoa</taxon>
        <taxon>Holothuroidea</taxon>
        <taxon>Aspidochirotacea</taxon>
        <taxon>Aspidochirotida</taxon>
        <taxon>Holothuriidae</taxon>
        <taxon>Holothuria</taxon>
    </lineage>
</organism>
<accession>A0A9Q0Y8Q9</accession>
<dbReference type="Proteomes" id="UP001152320">
    <property type="component" value="Unassembled WGS sequence"/>
</dbReference>
<keyword evidence="3" id="KW-1185">Reference proteome</keyword>
<evidence type="ECO:0000313" key="3">
    <source>
        <dbReference type="Proteomes" id="UP001152320"/>
    </source>
</evidence>
<evidence type="ECO:0000313" key="2">
    <source>
        <dbReference type="EMBL" id="KAJ8017788.1"/>
    </source>
</evidence>
<dbReference type="Pfam" id="PF05225">
    <property type="entry name" value="HTH_psq"/>
    <property type="match status" value="1"/>
</dbReference>
<feature type="domain" description="HTH psq-type" evidence="1">
    <location>
        <begin position="1"/>
        <end position="22"/>
    </location>
</feature>
<proteinExistence type="predicted"/>
<comment type="caution">
    <text evidence="2">The sequence shown here is derived from an EMBL/GenBank/DDBJ whole genome shotgun (WGS) entry which is preliminary data.</text>
</comment>
<name>A0A9Q0Y8Q9_HOLLE</name>
<sequence>MSQKQACKVYNIPRATLYDKHKGKSDISCPLGSPTILTKAEEEQLATWAINMSKIGYGRTRQELCFIVKKTLDNSDRQTPFVNNLPGRHWVEGFFEKPSSFIHAHWRSPGQRESSSYLVKTG</sequence>
<reference evidence="2" key="1">
    <citation type="submission" date="2021-10" db="EMBL/GenBank/DDBJ databases">
        <title>Tropical sea cucumber genome reveals ecological adaptation and Cuvierian tubules defense mechanism.</title>
        <authorList>
            <person name="Chen T."/>
        </authorList>
    </citation>
    <scope>NUCLEOTIDE SEQUENCE</scope>
    <source>
        <strain evidence="2">Nanhai2018</strain>
        <tissue evidence="2">Muscle</tissue>
    </source>
</reference>
<evidence type="ECO:0000259" key="1">
    <source>
        <dbReference type="Pfam" id="PF05225"/>
    </source>
</evidence>
<dbReference type="EMBL" id="JAIZAY010001006">
    <property type="protein sequence ID" value="KAJ8017788.1"/>
    <property type="molecule type" value="Genomic_DNA"/>
</dbReference>
<dbReference type="InterPro" id="IPR007889">
    <property type="entry name" value="HTH_Psq"/>
</dbReference>
<gene>
    <name evidence="2" type="ORF">HOLleu_44571</name>
</gene>
<protein>
    <recommendedName>
        <fullName evidence="1">HTH psq-type domain-containing protein</fullName>
    </recommendedName>
</protein>